<evidence type="ECO:0000313" key="3">
    <source>
        <dbReference type="Proteomes" id="UP001557470"/>
    </source>
</evidence>
<keyword evidence="3" id="KW-1185">Reference proteome</keyword>
<sequence length="167" mass="18875">MDSMRDQPNGGSKGSLRPCAPKSLLLRCLVGLPTVLCLMLSVSSIAMCLLMSFKTYRLESRLHVLEMEKNTVFNPPESIFTREDGTVLPALRSSFETLLQERLSQVIPKLRTVRDTPQECSCPPGTIYLFHSLTFKINVSMHRAHSVHIHNTLRYSHSLDLFTQVCL</sequence>
<organism evidence="2 3">
    <name type="scientific">Umbra pygmaea</name>
    <name type="common">Eastern mudminnow</name>
    <dbReference type="NCBI Taxonomy" id="75934"/>
    <lineage>
        <taxon>Eukaryota</taxon>
        <taxon>Metazoa</taxon>
        <taxon>Chordata</taxon>
        <taxon>Craniata</taxon>
        <taxon>Vertebrata</taxon>
        <taxon>Euteleostomi</taxon>
        <taxon>Actinopterygii</taxon>
        <taxon>Neopterygii</taxon>
        <taxon>Teleostei</taxon>
        <taxon>Protacanthopterygii</taxon>
        <taxon>Esociformes</taxon>
        <taxon>Umbridae</taxon>
        <taxon>Umbra</taxon>
    </lineage>
</organism>
<evidence type="ECO:0000256" key="1">
    <source>
        <dbReference type="SAM" id="Phobius"/>
    </source>
</evidence>
<dbReference type="Proteomes" id="UP001557470">
    <property type="component" value="Unassembled WGS sequence"/>
</dbReference>
<comment type="caution">
    <text evidence="2">The sequence shown here is derived from an EMBL/GenBank/DDBJ whole genome shotgun (WGS) entry which is preliminary data.</text>
</comment>
<keyword evidence="1" id="KW-1133">Transmembrane helix</keyword>
<feature type="transmembrane region" description="Helical" evidence="1">
    <location>
        <begin position="24"/>
        <end position="53"/>
    </location>
</feature>
<protein>
    <submittedName>
        <fullName evidence="2">Uncharacterized protein</fullName>
    </submittedName>
</protein>
<evidence type="ECO:0000313" key="2">
    <source>
        <dbReference type="EMBL" id="KAL0974011.1"/>
    </source>
</evidence>
<dbReference type="EMBL" id="JAGEUA010000006">
    <property type="protein sequence ID" value="KAL0974011.1"/>
    <property type="molecule type" value="Genomic_DNA"/>
</dbReference>
<accession>A0ABD0X4J1</accession>
<gene>
    <name evidence="2" type="ORF">UPYG_G00214230</name>
</gene>
<name>A0ABD0X4J1_UMBPY</name>
<keyword evidence="1" id="KW-0812">Transmembrane</keyword>
<dbReference type="AlphaFoldDB" id="A0ABD0X4J1"/>
<reference evidence="2 3" key="1">
    <citation type="submission" date="2024-06" db="EMBL/GenBank/DDBJ databases">
        <authorList>
            <person name="Pan Q."/>
            <person name="Wen M."/>
            <person name="Jouanno E."/>
            <person name="Zahm M."/>
            <person name="Klopp C."/>
            <person name="Cabau C."/>
            <person name="Louis A."/>
            <person name="Berthelot C."/>
            <person name="Parey E."/>
            <person name="Roest Crollius H."/>
            <person name="Montfort J."/>
            <person name="Robinson-Rechavi M."/>
            <person name="Bouchez O."/>
            <person name="Lampietro C."/>
            <person name="Lopez Roques C."/>
            <person name="Donnadieu C."/>
            <person name="Postlethwait J."/>
            <person name="Bobe J."/>
            <person name="Verreycken H."/>
            <person name="Guiguen Y."/>
        </authorList>
    </citation>
    <scope>NUCLEOTIDE SEQUENCE [LARGE SCALE GENOMIC DNA]</scope>
    <source>
        <strain evidence="2">Up_M1</strain>
        <tissue evidence="2">Testis</tissue>
    </source>
</reference>
<proteinExistence type="predicted"/>
<keyword evidence="1" id="KW-0472">Membrane</keyword>